<dbReference type="GeneID" id="39853156"/>
<dbReference type="InterPro" id="IPR037523">
    <property type="entry name" value="VOC_core"/>
</dbReference>
<reference evidence="2 3" key="1">
    <citation type="journal article" date="2019" name="Nat. Commun.">
        <title>A new type of DNA phosphorothioation-based antiviral system in archaea.</title>
        <authorList>
            <person name="Xiong L."/>
            <person name="Liu S."/>
            <person name="Chen S."/>
            <person name="Xiao Y."/>
            <person name="Zhu B."/>
            <person name="Gao Y."/>
            <person name="Zhang Y."/>
            <person name="Chen B."/>
            <person name="Luo J."/>
            <person name="Deng Z."/>
            <person name="Chen X."/>
            <person name="Wang L."/>
            <person name="Chen S."/>
        </authorList>
    </citation>
    <scope>NUCLEOTIDE SEQUENCE [LARGE SCALE GENOMIC DNA]</scope>
    <source>
        <strain evidence="2 3">JCM 10635</strain>
        <plasmid evidence="2 3">unnamed1</plasmid>
    </source>
</reference>
<organism evidence="2 3">
    <name type="scientific">Natronorubrum bangense</name>
    <dbReference type="NCBI Taxonomy" id="61858"/>
    <lineage>
        <taxon>Archaea</taxon>
        <taxon>Methanobacteriati</taxon>
        <taxon>Methanobacteriota</taxon>
        <taxon>Stenosarchaea group</taxon>
        <taxon>Halobacteria</taxon>
        <taxon>Halobacteriales</taxon>
        <taxon>Natrialbaceae</taxon>
        <taxon>Natronorubrum</taxon>
    </lineage>
</organism>
<name>A0A4D6HQV0_9EURY</name>
<accession>A0A4D6HQV0</accession>
<dbReference type="PANTHER" id="PTHR46036:SF5">
    <property type="entry name" value="LACTOYLGLUTATHIONE LYASE"/>
    <property type="match status" value="1"/>
</dbReference>
<keyword evidence="2" id="KW-0614">Plasmid</keyword>
<dbReference type="GO" id="GO:0005737">
    <property type="term" value="C:cytoplasm"/>
    <property type="evidence" value="ECO:0007669"/>
    <property type="project" value="TreeGrafter"/>
</dbReference>
<evidence type="ECO:0000313" key="2">
    <source>
        <dbReference type="EMBL" id="QCC56404.1"/>
    </source>
</evidence>
<evidence type="ECO:0000313" key="3">
    <source>
        <dbReference type="Proteomes" id="UP000296822"/>
    </source>
</evidence>
<dbReference type="KEGG" id="nbg:DV706_17920"/>
<dbReference type="RefSeq" id="WP_006066937.1">
    <property type="nucleotide sequence ID" value="NZ_CP031306.1"/>
</dbReference>
<dbReference type="Gene3D" id="3.10.180.10">
    <property type="entry name" value="2,3-Dihydroxybiphenyl 1,2-Dioxygenase, domain 1"/>
    <property type="match status" value="1"/>
</dbReference>
<proteinExistence type="predicted"/>
<dbReference type="InterPro" id="IPR029068">
    <property type="entry name" value="Glyas_Bleomycin-R_OHBP_Dase"/>
</dbReference>
<dbReference type="PROSITE" id="PS51819">
    <property type="entry name" value="VOC"/>
    <property type="match status" value="1"/>
</dbReference>
<dbReference type="SUPFAM" id="SSF54593">
    <property type="entry name" value="Glyoxalase/Bleomycin resistance protein/Dihydroxybiphenyl dioxygenase"/>
    <property type="match status" value="1"/>
</dbReference>
<sequence length="126" mass="14178">MELIHININVADADETIEFYQQFGFEESWEFETPDGETKNRYIADNNGIELQLSDTTGDEEFDQGTAWDHLAIGVDDVDAVFEDIDHYGVVKEPGDQPEAGARTAFVYDPDGRKVELVESLDESTN</sequence>
<dbReference type="GO" id="GO:0019243">
    <property type="term" value="P:methylglyoxal catabolic process to D-lactate via S-lactoyl-glutathione"/>
    <property type="evidence" value="ECO:0007669"/>
    <property type="project" value="TreeGrafter"/>
</dbReference>
<gene>
    <name evidence="2" type="ORF">DV706_17920</name>
</gene>
<feature type="domain" description="VOC" evidence="1">
    <location>
        <begin position="2"/>
        <end position="120"/>
    </location>
</feature>
<dbReference type="GO" id="GO:0004462">
    <property type="term" value="F:lactoylglutathione lyase activity"/>
    <property type="evidence" value="ECO:0007669"/>
    <property type="project" value="TreeGrafter"/>
</dbReference>
<evidence type="ECO:0000259" key="1">
    <source>
        <dbReference type="PROSITE" id="PS51819"/>
    </source>
</evidence>
<protein>
    <submittedName>
        <fullName evidence="2">VOC family protein</fullName>
    </submittedName>
</protein>
<dbReference type="PANTHER" id="PTHR46036">
    <property type="entry name" value="LACTOYLGLUTATHIONE LYASE"/>
    <property type="match status" value="1"/>
</dbReference>
<dbReference type="Proteomes" id="UP000296822">
    <property type="component" value="Plasmid unnamed1"/>
</dbReference>
<dbReference type="AlphaFoldDB" id="A0A4D6HQV0"/>
<geneLocation type="plasmid" evidence="2">
    <name>unnamed1</name>
</geneLocation>
<dbReference type="EMBL" id="CP031306">
    <property type="protein sequence ID" value="QCC56404.1"/>
    <property type="molecule type" value="Genomic_DNA"/>
</dbReference>
<dbReference type="Pfam" id="PF00903">
    <property type="entry name" value="Glyoxalase"/>
    <property type="match status" value="1"/>
</dbReference>
<dbReference type="InterPro" id="IPR004360">
    <property type="entry name" value="Glyas_Fos-R_dOase_dom"/>
</dbReference>